<gene>
    <name evidence="4" type="ORF">FHR84_001011</name>
</gene>
<dbReference type="InterPro" id="IPR029058">
    <property type="entry name" value="AB_hydrolase_fold"/>
</dbReference>
<evidence type="ECO:0000259" key="3">
    <source>
        <dbReference type="Pfam" id="PF20434"/>
    </source>
</evidence>
<feature type="region of interest" description="Disordered" evidence="2">
    <location>
        <begin position="1"/>
        <end position="28"/>
    </location>
</feature>
<dbReference type="Pfam" id="PF20434">
    <property type="entry name" value="BD-FAE"/>
    <property type="match status" value="1"/>
</dbReference>
<dbReference type="Gene3D" id="3.40.50.1820">
    <property type="entry name" value="alpha/beta hydrolase"/>
    <property type="match status" value="1"/>
</dbReference>
<evidence type="ECO:0000256" key="2">
    <source>
        <dbReference type="SAM" id="MobiDB-lite"/>
    </source>
</evidence>
<dbReference type="GO" id="GO:0016787">
    <property type="term" value="F:hydrolase activity"/>
    <property type="evidence" value="ECO:0007669"/>
    <property type="project" value="UniProtKB-KW"/>
</dbReference>
<dbReference type="EMBL" id="JACBYW010000001">
    <property type="protein sequence ID" value="NYH77697.1"/>
    <property type="molecule type" value="Genomic_DNA"/>
</dbReference>
<dbReference type="AlphaFoldDB" id="A0A852Z5P3"/>
<proteinExistence type="predicted"/>
<evidence type="ECO:0000256" key="1">
    <source>
        <dbReference type="ARBA" id="ARBA00022801"/>
    </source>
</evidence>
<reference evidence="4 5" key="1">
    <citation type="submission" date="2020-07" db="EMBL/GenBank/DDBJ databases">
        <title>Genomic Encyclopedia of Type Strains, Phase III (KMG-III): the genomes of soil and plant-associated and newly described type strains.</title>
        <authorList>
            <person name="Whitman W."/>
        </authorList>
    </citation>
    <scope>NUCLEOTIDE SEQUENCE [LARGE SCALE GENOMIC DNA]</scope>
    <source>
        <strain evidence="4 5">CECT 8576</strain>
    </source>
</reference>
<dbReference type="PANTHER" id="PTHR48081:SF13">
    <property type="entry name" value="ALPHA_BETA HYDROLASE"/>
    <property type="match status" value="1"/>
</dbReference>
<dbReference type="Proteomes" id="UP000548304">
    <property type="component" value="Unassembled WGS sequence"/>
</dbReference>
<sequence>MNGTEPAPRNSIAAPHPDEAALPPQAFPEPDVRLLRAVPYAEPEGTRPPELDLWLPRRPDEPLPLVLFVHGGGWQRGRRDDMGVRTRDWSPTPFARIAAAGFAVACVDYRLSGEAVFPAQLDDLRSALRWLGLRSGELGIDTARTVAWGESAGGHLAALLTLTHADPPLTGAVVWYGPSDLGAARPGYSPHDPNTPEARLLGSAPASAPARARAASPVAHTHASAPPFLLVHGEQDTVVACSHSTDLAASLESTGARVELWTVPETDHVWRGASDSLVENIFEHSLRFAERLVPRTDSRTTAHRPPGSTAEP</sequence>
<keyword evidence="1" id="KW-0378">Hydrolase</keyword>
<dbReference type="InterPro" id="IPR050300">
    <property type="entry name" value="GDXG_lipolytic_enzyme"/>
</dbReference>
<keyword evidence="5" id="KW-1185">Reference proteome</keyword>
<feature type="domain" description="BD-FAE-like" evidence="3">
    <location>
        <begin position="51"/>
        <end position="251"/>
    </location>
</feature>
<feature type="region of interest" description="Disordered" evidence="2">
    <location>
        <begin position="293"/>
        <end position="312"/>
    </location>
</feature>
<dbReference type="InterPro" id="IPR049492">
    <property type="entry name" value="BD-FAE-like_dom"/>
</dbReference>
<dbReference type="PANTHER" id="PTHR48081">
    <property type="entry name" value="AB HYDROLASE SUPERFAMILY PROTEIN C4A8.06C"/>
    <property type="match status" value="1"/>
</dbReference>
<dbReference type="RefSeq" id="WP_179534180.1">
    <property type="nucleotide sequence ID" value="NZ_JACBYW010000001.1"/>
</dbReference>
<protein>
    <submittedName>
        <fullName evidence="4">Acetyl esterase/lipase</fullName>
    </submittedName>
</protein>
<feature type="compositionally biased region" description="Low complexity" evidence="2">
    <location>
        <begin position="198"/>
        <end position="217"/>
    </location>
</feature>
<name>A0A852Z5P3_9ACTN</name>
<feature type="region of interest" description="Disordered" evidence="2">
    <location>
        <begin position="185"/>
        <end position="217"/>
    </location>
</feature>
<accession>A0A852Z5P3</accession>
<dbReference type="SUPFAM" id="SSF53474">
    <property type="entry name" value="alpha/beta-Hydrolases"/>
    <property type="match status" value="1"/>
</dbReference>
<comment type="caution">
    <text evidence="4">The sequence shown here is derived from an EMBL/GenBank/DDBJ whole genome shotgun (WGS) entry which is preliminary data.</text>
</comment>
<evidence type="ECO:0000313" key="5">
    <source>
        <dbReference type="Proteomes" id="UP000548304"/>
    </source>
</evidence>
<evidence type="ECO:0000313" key="4">
    <source>
        <dbReference type="EMBL" id="NYH77697.1"/>
    </source>
</evidence>
<organism evidence="4 5">
    <name type="scientific">Actinopolyspora biskrensis</name>
    <dbReference type="NCBI Taxonomy" id="1470178"/>
    <lineage>
        <taxon>Bacteria</taxon>
        <taxon>Bacillati</taxon>
        <taxon>Actinomycetota</taxon>
        <taxon>Actinomycetes</taxon>
        <taxon>Actinopolysporales</taxon>
        <taxon>Actinopolysporaceae</taxon>
        <taxon>Actinopolyspora</taxon>
    </lineage>
</organism>